<sequence>MGQAEGDQAEGDTDTAGRTFGVEEEFLLVAADTGRPAAVAPRVLARASAQGPPAPGAARQAEMLTTQIEAATGICTRSDELREHLATARGGLAEVAAAEGARLLSVGMPVLEGPPPPTTPTDRYERISDVYAGVVADYQACGCHVHVGVPDRESAVAVVNRLRPWLPTLLAISVNSPFERGRDTGCHSWRMVAQSRFPGGGVPPWTGSQKEWDGRLGALVECGVLMDERMTFWLARPSGHLPTVEVRAADAALTVDEAVLQALLTRAMVRTALAEHREGRPEPVVRDVIADAALWSAARYGLDGPGVDAVHERQVPAVWLVRDLLAWIRPALEELGDLEEARALLGAVTGAGTGALRQRTAAAGGGIRAVLDLLAESTSPGQAGEWGRKAGA</sequence>
<dbReference type="GO" id="GO:0042398">
    <property type="term" value="P:modified amino acid biosynthetic process"/>
    <property type="evidence" value="ECO:0007669"/>
    <property type="project" value="InterPro"/>
</dbReference>
<evidence type="ECO:0000313" key="7">
    <source>
        <dbReference type="Proteomes" id="UP000641932"/>
    </source>
</evidence>
<gene>
    <name evidence="6" type="primary">ybdK</name>
    <name evidence="6" type="ORF">GCM10012280_38480</name>
</gene>
<dbReference type="RefSeq" id="WP_229698569.1">
    <property type="nucleotide sequence ID" value="NZ_BMMS01000016.1"/>
</dbReference>
<dbReference type="InterPro" id="IPR011793">
    <property type="entry name" value="YbdK"/>
</dbReference>
<comment type="caution">
    <text evidence="6">The sequence shown here is derived from an EMBL/GenBank/DDBJ whole genome shotgun (WGS) entry which is preliminary data.</text>
</comment>
<dbReference type="InterPro" id="IPR006336">
    <property type="entry name" value="GCS2"/>
</dbReference>
<dbReference type="EC" id="6.3.2.2" evidence="5"/>
<evidence type="ECO:0000256" key="3">
    <source>
        <dbReference type="ARBA" id="ARBA00022840"/>
    </source>
</evidence>
<name>A0A917ZRF5_9ACTN</name>
<dbReference type="EMBL" id="BMMS01000016">
    <property type="protein sequence ID" value="GGO91196.1"/>
    <property type="molecule type" value="Genomic_DNA"/>
</dbReference>
<dbReference type="NCBIfam" id="TIGR02050">
    <property type="entry name" value="gshA_cyan_rel"/>
    <property type="match status" value="1"/>
</dbReference>
<organism evidence="6 7">
    <name type="scientific">Wenjunlia tyrosinilytica</name>
    <dbReference type="NCBI Taxonomy" id="1544741"/>
    <lineage>
        <taxon>Bacteria</taxon>
        <taxon>Bacillati</taxon>
        <taxon>Actinomycetota</taxon>
        <taxon>Actinomycetes</taxon>
        <taxon>Kitasatosporales</taxon>
        <taxon>Streptomycetaceae</taxon>
        <taxon>Wenjunlia</taxon>
    </lineage>
</organism>
<dbReference type="Gene3D" id="3.30.590.20">
    <property type="match status" value="1"/>
</dbReference>
<evidence type="ECO:0000313" key="6">
    <source>
        <dbReference type="EMBL" id="GGO91196.1"/>
    </source>
</evidence>
<comment type="similarity">
    <text evidence="5">Belongs to the glutamate--cysteine ligase type 2 family. YbdK subfamily.</text>
</comment>
<dbReference type="HAMAP" id="MF_01609">
    <property type="entry name" value="Glu_cys_ligase_2"/>
    <property type="match status" value="1"/>
</dbReference>
<protein>
    <recommendedName>
        <fullName evidence="5">Putative glutamate--cysteine ligase 2</fullName>
        <ecNumber evidence="5">6.3.2.2</ecNumber>
    </recommendedName>
    <alternativeName>
        <fullName evidence="5">Gamma-glutamylcysteine synthetase 2</fullName>
        <shortName evidence="5">GCS 2</shortName>
        <shortName evidence="5">Gamma-GCS 2</shortName>
    </alternativeName>
</protein>
<dbReference type="AlphaFoldDB" id="A0A917ZRF5"/>
<dbReference type="InterPro" id="IPR050141">
    <property type="entry name" value="GCL_type2/YbdK_subfam"/>
</dbReference>
<evidence type="ECO:0000256" key="4">
    <source>
        <dbReference type="ARBA" id="ARBA00048819"/>
    </source>
</evidence>
<keyword evidence="3 5" id="KW-0067">ATP-binding</keyword>
<dbReference type="PANTHER" id="PTHR36510">
    <property type="entry name" value="GLUTAMATE--CYSTEINE LIGASE 2-RELATED"/>
    <property type="match status" value="1"/>
</dbReference>
<evidence type="ECO:0000256" key="2">
    <source>
        <dbReference type="ARBA" id="ARBA00022741"/>
    </source>
</evidence>
<dbReference type="GO" id="GO:0005524">
    <property type="term" value="F:ATP binding"/>
    <property type="evidence" value="ECO:0007669"/>
    <property type="project" value="UniProtKB-KW"/>
</dbReference>
<accession>A0A917ZRF5</accession>
<keyword evidence="1 5" id="KW-0436">Ligase</keyword>
<evidence type="ECO:0000256" key="1">
    <source>
        <dbReference type="ARBA" id="ARBA00022598"/>
    </source>
</evidence>
<comment type="catalytic activity">
    <reaction evidence="4 5">
        <text>L-cysteine + L-glutamate + ATP = gamma-L-glutamyl-L-cysteine + ADP + phosphate + H(+)</text>
        <dbReference type="Rhea" id="RHEA:13285"/>
        <dbReference type="ChEBI" id="CHEBI:15378"/>
        <dbReference type="ChEBI" id="CHEBI:29985"/>
        <dbReference type="ChEBI" id="CHEBI:30616"/>
        <dbReference type="ChEBI" id="CHEBI:35235"/>
        <dbReference type="ChEBI" id="CHEBI:43474"/>
        <dbReference type="ChEBI" id="CHEBI:58173"/>
        <dbReference type="ChEBI" id="CHEBI:456216"/>
        <dbReference type="EC" id="6.3.2.2"/>
    </reaction>
</comment>
<dbReference type="Proteomes" id="UP000641932">
    <property type="component" value="Unassembled WGS sequence"/>
</dbReference>
<keyword evidence="7" id="KW-1185">Reference proteome</keyword>
<dbReference type="SUPFAM" id="SSF55931">
    <property type="entry name" value="Glutamine synthetase/guanido kinase"/>
    <property type="match status" value="1"/>
</dbReference>
<dbReference type="Pfam" id="PF04107">
    <property type="entry name" value="GCS2"/>
    <property type="match status" value="1"/>
</dbReference>
<evidence type="ECO:0000256" key="5">
    <source>
        <dbReference type="HAMAP-Rule" id="MF_01609"/>
    </source>
</evidence>
<comment type="function">
    <text evidence="5">ATP-dependent carboxylate-amine ligase which exhibits weak glutamate--cysteine ligase activity.</text>
</comment>
<dbReference type="NCBIfam" id="NF010041">
    <property type="entry name" value="PRK13517.1-1"/>
    <property type="match status" value="1"/>
</dbReference>
<dbReference type="InterPro" id="IPR014746">
    <property type="entry name" value="Gln_synth/guanido_kin_cat_dom"/>
</dbReference>
<reference evidence="6" key="1">
    <citation type="journal article" date="2014" name="Int. J. Syst. Evol. Microbiol.">
        <title>Complete genome sequence of Corynebacterium casei LMG S-19264T (=DSM 44701T), isolated from a smear-ripened cheese.</title>
        <authorList>
            <consortium name="US DOE Joint Genome Institute (JGI-PGF)"/>
            <person name="Walter F."/>
            <person name="Albersmeier A."/>
            <person name="Kalinowski J."/>
            <person name="Ruckert C."/>
        </authorList>
    </citation>
    <scope>NUCLEOTIDE SEQUENCE</scope>
    <source>
        <strain evidence="6">CGMCC 4.7201</strain>
    </source>
</reference>
<reference evidence="6" key="2">
    <citation type="submission" date="2020-09" db="EMBL/GenBank/DDBJ databases">
        <authorList>
            <person name="Sun Q."/>
            <person name="Zhou Y."/>
        </authorList>
    </citation>
    <scope>NUCLEOTIDE SEQUENCE</scope>
    <source>
        <strain evidence="6">CGMCC 4.7201</strain>
    </source>
</reference>
<dbReference type="PANTHER" id="PTHR36510:SF1">
    <property type="entry name" value="GLUTAMATE--CYSTEINE LIGASE 2-RELATED"/>
    <property type="match status" value="1"/>
</dbReference>
<keyword evidence="2 5" id="KW-0547">Nucleotide-binding</keyword>
<dbReference type="GO" id="GO:0004357">
    <property type="term" value="F:glutamate-cysteine ligase activity"/>
    <property type="evidence" value="ECO:0007669"/>
    <property type="project" value="UniProtKB-EC"/>
</dbReference>
<proteinExistence type="inferred from homology"/>